<reference evidence="3 4" key="1">
    <citation type="journal article" date="2017" name="Arch. Microbiol.">
        <title>Mariprofundus micogutta sp. nov., a novel iron-oxidizing zetaproteobacterium isolated from a deep-sea hydrothermal field at the Bayonnaise knoll of the Izu-Ogasawara arc, and a description of Mariprofundales ord. nov. and Zetaproteobacteria classis nov.</title>
        <authorList>
            <person name="Makita H."/>
            <person name="Tanaka E."/>
            <person name="Mitsunobu S."/>
            <person name="Miyazaki M."/>
            <person name="Nunoura T."/>
            <person name="Uematsu K."/>
            <person name="Takaki Y."/>
            <person name="Nishi S."/>
            <person name="Shimamura S."/>
            <person name="Takai K."/>
        </authorList>
    </citation>
    <scope>NUCLEOTIDE SEQUENCE [LARGE SCALE GENOMIC DNA]</scope>
    <source>
        <strain evidence="3 4">ET2</strain>
    </source>
</reference>
<dbReference type="EMBL" id="BDFD01000003">
    <property type="protein sequence ID" value="GAV19569.1"/>
    <property type="molecule type" value="Genomic_DNA"/>
</dbReference>
<gene>
    <name evidence="3" type="ORF">MMIC_P0516</name>
</gene>
<dbReference type="OrthoDB" id="7187515at2"/>
<dbReference type="Proteomes" id="UP000231632">
    <property type="component" value="Unassembled WGS sequence"/>
</dbReference>
<keyword evidence="1" id="KW-0862">Zinc</keyword>
<evidence type="ECO:0000313" key="4">
    <source>
        <dbReference type="Proteomes" id="UP000231632"/>
    </source>
</evidence>
<evidence type="ECO:0000256" key="1">
    <source>
        <dbReference type="PROSITE-ProRule" id="PRU00325"/>
    </source>
</evidence>
<dbReference type="STRING" id="1921010.MMIC_P0516"/>
<keyword evidence="4" id="KW-1185">Reference proteome</keyword>
<organism evidence="3 4">
    <name type="scientific">Mariprofundus micogutta</name>
    <dbReference type="NCBI Taxonomy" id="1921010"/>
    <lineage>
        <taxon>Bacteria</taxon>
        <taxon>Pseudomonadati</taxon>
        <taxon>Pseudomonadota</taxon>
        <taxon>Candidatius Mariprofundia</taxon>
        <taxon>Mariprofundales</taxon>
        <taxon>Mariprofundaceae</taxon>
        <taxon>Mariprofundus</taxon>
    </lineage>
</organism>
<protein>
    <recommendedName>
        <fullName evidence="2">SWIM-type domain-containing protein</fullName>
    </recommendedName>
</protein>
<dbReference type="RefSeq" id="WP_143144850.1">
    <property type="nucleotide sequence ID" value="NZ_BDFD01000003.1"/>
</dbReference>
<feature type="domain" description="SWIM-type" evidence="2">
    <location>
        <begin position="14"/>
        <end position="51"/>
    </location>
</feature>
<evidence type="ECO:0000259" key="2">
    <source>
        <dbReference type="PROSITE" id="PS50966"/>
    </source>
</evidence>
<proteinExistence type="predicted"/>
<keyword evidence="1" id="KW-0863">Zinc-finger</keyword>
<dbReference type="GO" id="GO:0008270">
    <property type="term" value="F:zinc ion binding"/>
    <property type="evidence" value="ECO:0007669"/>
    <property type="project" value="UniProtKB-KW"/>
</dbReference>
<accession>A0A1L8CL48</accession>
<dbReference type="InterPro" id="IPR007527">
    <property type="entry name" value="Znf_SWIM"/>
</dbReference>
<sequence>MIKFLVQGSSETPYTVTFTLDGSNLNVICTCRAGENRSSCKHWMSILSGDVGGVVSANKDDIVIVMDWLHGSALELAFNNFKDAEHVSDVANKRKSQAKRALNRAMRQ</sequence>
<name>A0A1L8CL48_9PROT</name>
<keyword evidence="1" id="KW-0479">Metal-binding</keyword>
<evidence type="ECO:0000313" key="3">
    <source>
        <dbReference type="EMBL" id="GAV19569.1"/>
    </source>
</evidence>
<dbReference type="PROSITE" id="PS50966">
    <property type="entry name" value="ZF_SWIM"/>
    <property type="match status" value="1"/>
</dbReference>
<dbReference type="AlphaFoldDB" id="A0A1L8CL48"/>
<comment type="caution">
    <text evidence="3">The sequence shown here is derived from an EMBL/GenBank/DDBJ whole genome shotgun (WGS) entry which is preliminary data.</text>
</comment>